<dbReference type="STRING" id="1448315.A0A319BXD3"/>
<dbReference type="VEuPathDB" id="FungiDB:BO82DRAFT_435920"/>
<proteinExistence type="predicted"/>
<evidence type="ECO:0000313" key="5">
    <source>
        <dbReference type="Proteomes" id="UP000248340"/>
    </source>
</evidence>
<gene>
    <name evidence="4" type="ORF">BO82DRAFT_435920</name>
</gene>
<dbReference type="PROSITE" id="PS50089">
    <property type="entry name" value="ZF_RING_2"/>
    <property type="match status" value="1"/>
</dbReference>
<dbReference type="InterPro" id="IPR039903">
    <property type="entry name" value="Zswim2"/>
</dbReference>
<dbReference type="GeneID" id="37143815"/>
<feature type="compositionally biased region" description="Low complexity" evidence="2">
    <location>
        <begin position="412"/>
        <end position="482"/>
    </location>
</feature>
<evidence type="ECO:0000256" key="2">
    <source>
        <dbReference type="SAM" id="MobiDB-lite"/>
    </source>
</evidence>
<protein>
    <recommendedName>
        <fullName evidence="3">RING-type domain-containing protein</fullName>
    </recommendedName>
</protein>
<evidence type="ECO:0000259" key="3">
    <source>
        <dbReference type="PROSITE" id="PS50089"/>
    </source>
</evidence>
<feature type="compositionally biased region" description="Low complexity" evidence="2">
    <location>
        <begin position="498"/>
        <end position="515"/>
    </location>
</feature>
<dbReference type="Proteomes" id="UP000248340">
    <property type="component" value="Unassembled WGS sequence"/>
</dbReference>
<dbReference type="GO" id="GO:0061630">
    <property type="term" value="F:ubiquitin protein ligase activity"/>
    <property type="evidence" value="ECO:0007669"/>
    <property type="project" value="InterPro"/>
</dbReference>
<dbReference type="InterPro" id="IPR001841">
    <property type="entry name" value="Znf_RING"/>
</dbReference>
<evidence type="ECO:0000313" key="4">
    <source>
        <dbReference type="EMBL" id="PYH77385.1"/>
    </source>
</evidence>
<keyword evidence="1" id="KW-0862">Zinc</keyword>
<organism evidence="4 5">
    <name type="scientific">Aspergillus uvarum CBS 121591</name>
    <dbReference type="NCBI Taxonomy" id="1448315"/>
    <lineage>
        <taxon>Eukaryota</taxon>
        <taxon>Fungi</taxon>
        <taxon>Dikarya</taxon>
        <taxon>Ascomycota</taxon>
        <taxon>Pezizomycotina</taxon>
        <taxon>Eurotiomycetes</taxon>
        <taxon>Eurotiomycetidae</taxon>
        <taxon>Eurotiales</taxon>
        <taxon>Aspergillaceae</taxon>
        <taxon>Aspergillus</taxon>
        <taxon>Aspergillus subgen. Circumdati</taxon>
    </lineage>
</organism>
<feature type="domain" description="RING-type" evidence="3">
    <location>
        <begin position="533"/>
        <end position="594"/>
    </location>
</feature>
<dbReference type="RefSeq" id="XP_025487585.1">
    <property type="nucleotide sequence ID" value="XM_025641073.1"/>
</dbReference>
<dbReference type="SUPFAM" id="SSF57850">
    <property type="entry name" value="RING/U-box"/>
    <property type="match status" value="1"/>
</dbReference>
<keyword evidence="5" id="KW-1185">Reference proteome</keyword>
<dbReference type="EMBL" id="KZ821742">
    <property type="protein sequence ID" value="PYH77385.1"/>
    <property type="molecule type" value="Genomic_DNA"/>
</dbReference>
<reference evidence="4 5" key="1">
    <citation type="submission" date="2016-12" db="EMBL/GenBank/DDBJ databases">
        <title>The genomes of Aspergillus section Nigri reveals drivers in fungal speciation.</title>
        <authorList>
            <consortium name="DOE Joint Genome Institute"/>
            <person name="Vesth T.C."/>
            <person name="Nybo J."/>
            <person name="Theobald S."/>
            <person name="Brandl J."/>
            <person name="Frisvad J.C."/>
            <person name="Nielsen K.F."/>
            <person name="Lyhne E.K."/>
            <person name="Kogle M.E."/>
            <person name="Kuo A."/>
            <person name="Riley R."/>
            <person name="Clum A."/>
            <person name="Nolan M."/>
            <person name="Lipzen A."/>
            <person name="Salamov A."/>
            <person name="Henrissat B."/>
            <person name="Wiebenga A."/>
            <person name="De Vries R.P."/>
            <person name="Grigoriev I.V."/>
            <person name="Mortensen U.H."/>
            <person name="Andersen M.R."/>
            <person name="Baker S.E."/>
        </authorList>
    </citation>
    <scope>NUCLEOTIDE SEQUENCE [LARGE SCALE GENOMIC DNA]</scope>
    <source>
        <strain evidence="4 5">CBS 121591</strain>
    </source>
</reference>
<evidence type="ECO:0000256" key="1">
    <source>
        <dbReference type="PROSITE-ProRule" id="PRU00175"/>
    </source>
</evidence>
<keyword evidence="1" id="KW-0863">Zinc-finger</keyword>
<dbReference type="Gene3D" id="3.30.40.10">
    <property type="entry name" value="Zinc/RING finger domain, C3HC4 (zinc finger)"/>
    <property type="match status" value="1"/>
</dbReference>
<sequence length="598" mass="65259">MLSPIVTEQPHNLGEDEGVLEVPGVAESWVQRIYKLVIVSNSPLEMSRYPTKADHLSEILDLYPDEERWCAGYAPSKGRRCHNPISGANRVSAVRLLDEGSGRMRQGEDIDDLLVDLASLVLCRHVHQKDQRSQVPALVKKWQDRIRSVSEDLDNVEAIGARQKVKHLGLCRETDEVEMLRRLNRSSLSSRLQPSWHENLSLQSTVEASNSSKGEGVIGRSVWQYHHNLFTACSVDHGAAWVIHCSCTEPSCFYLILTVRLSAFRLFAITAFTSISFNFKLFTHYPHPNGQPPCYCCSSFQLSRFSDYFDVGFYFGFYVHYNFHHLTYKRQSKSKSCYHLWLWTYRNGFLSRASSFAAGISSVISPYNSPTITVSTSSSTITASPTTSTSSPRVSVSNVEPEASASGPTGVPARPRTASTTATPAASTSAPTTLASTSTTTASARASSTSSPTSAPTTAPTVPAQTATATANATPEPTTATSQPDTSSPAVVLQPPRSSSSSISSTTSAVSAPSPLVSEPAYTPTRQPITGDCSICYEPLLPDSPFTTPRQAARDLSIVYCKQQCGTNFHFSCLFTWKKTASQMGRKPSCPMCRAAWS</sequence>
<accession>A0A319BXD3</accession>
<keyword evidence="1" id="KW-0479">Metal-binding</keyword>
<feature type="region of interest" description="Disordered" evidence="2">
    <location>
        <begin position="374"/>
        <end position="525"/>
    </location>
</feature>
<dbReference type="GO" id="GO:0008270">
    <property type="term" value="F:zinc ion binding"/>
    <property type="evidence" value="ECO:0007669"/>
    <property type="project" value="UniProtKB-KW"/>
</dbReference>
<feature type="compositionally biased region" description="Low complexity" evidence="2">
    <location>
        <begin position="374"/>
        <end position="397"/>
    </location>
</feature>
<name>A0A319BXD3_9EURO</name>
<dbReference type="InterPro" id="IPR013083">
    <property type="entry name" value="Znf_RING/FYVE/PHD"/>
</dbReference>
<dbReference type="PANTHER" id="PTHR21540:SF0">
    <property type="entry name" value="PHD FAMILY PROTEIN"/>
    <property type="match status" value="1"/>
</dbReference>
<dbReference type="AlphaFoldDB" id="A0A319BXD3"/>
<dbReference type="OrthoDB" id="8062037at2759"/>
<dbReference type="PANTHER" id="PTHR21540">
    <property type="entry name" value="RING FINGER AND SWIM DOMAIN-CONTAINING PROTEIN 2"/>
    <property type="match status" value="1"/>
</dbReference>